<protein>
    <submittedName>
        <fullName evidence="1">Uncharacterized protein</fullName>
    </submittedName>
</protein>
<name>A0ABX0ALA6_9GAMM</name>
<gene>
    <name evidence="1" type="ORF">GPY48_11380</name>
</gene>
<accession>A0ABX0ALA6</accession>
<comment type="caution">
    <text evidence="1">The sequence shown here is derived from an EMBL/GenBank/DDBJ whole genome shotgun (WGS) entry which is preliminary data.</text>
</comment>
<keyword evidence="2" id="KW-1185">Reference proteome</keyword>
<evidence type="ECO:0000313" key="2">
    <source>
        <dbReference type="Proteomes" id="UP000466619"/>
    </source>
</evidence>
<proteinExistence type="predicted"/>
<reference evidence="1 2" key="1">
    <citation type="submission" date="2019-12" db="EMBL/GenBank/DDBJ databases">
        <title>Engineering Photorhabdus to improve their lethality against agricultural pests.</title>
        <authorList>
            <person name="Machado R.A.R."/>
        </authorList>
    </citation>
    <scope>NUCLEOTIDE SEQUENCE [LARGE SCALE GENOMIC DNA]</scope>
    <source>
        <strain evidence="1 2">M-CN4</strain>
    </source>
</reference>
<dbReference type="EMBL" id="WSFC01000020">
    <property type="protein sequence ID" value="NDL03805.1"/>
    <property type="molecule type" value="Genomic_DNA"/>
</dbReference>
<dbReference type="RefSeq" id="WP_162120359.1">
    <property type="nucleotide sequence ID" value="NZ_CAWPJS010000020.1"/>
</dbReference>
<sequence>MLQRQDAGNNLHRRINGMAVSVMALKLAVDGAITNKRSKWVLSIMDKFERALPIVKQKKNQRFD</sequence>
<organism evidence="1 2">
    <name type="scientific">Photorhabdus bodei</name>
    <dbReference type="NCBI Taxonomy" id="2029681"/>
    <lineage>
        <taxon>Bacteria</taxon>
        <taxon>Pseudomonadati</taxon>
        <taxon>Pseudomonadota</taxon>
        <taxon>Gammaproteobacteria</taxon>
        <taxon>Enterobacterales</taxon>
        <taxon>Morganellaceae</taxon>
        <taxon>Photorhabdus</taxon>
    </lineage>
</organism>
<dbReference type="Proteomes" id="UP000466619">
    <property type="component" value="Unassembled WGS sequence"/>
</dbReference>
<evidence type="ECO:0000313" key="1">
    <source>
        <dbReference type="EMBL" id="NDL03805.1"/>
    </source>
</evidence>